<dbReference type="EMBL" id="CM047745">
    <property type="protein sequence ID" value="KAJ0025742.1"/>
    <property type="molecule type" value="Genomic_DNA"/>
</dbReference>
<gene>
    <name evidence="1" type="ORF">Pint_07078</name>
</gene>
<sequence>MQGDSFGDAQKNVFDLGAFVWDLTFEEDASGQDVNEMMNQGGNTQTVASLDPNLVENRYVVDASQSQTSYLPSTTSSGAVSWNTHCVDNRSIENGILPNSTYHHEQHIEPLVRNVQDGVNSTSVASSSSLGATAVSQDYSGYTSYPNSRSYPGLANYSGTYYHLGDYQKAGSYPSSAYNNQTNSWNEDNYENYSSHQYSNYPAEAIANLQFCCCARLKMANVVANQVGGSFGDANDAQKNVFDLCGT</sequence>
<organism evidence="1 2">
    <name type="scientific">Pistacia integerrima</name>
    <dbReference type="NCBI Taxonomy" id="434235"/>
    <lineage>
        <taxon>Eukaryota</taxon>
        <taxon>Viridiplantae</taxon>
        <taxon>Streptophyta</taxon>
        <taxon>Embryophyta</taxon>
        <taxon>Tracheophyta</taxon>
        <taxon>Spermatophyta</taxon>
        <taxon>Magnoliopsida</taxon>
        <taxon>eudicotyledons</taxon>
        <taxon>Gunneridae</taxon>
        <taxon>Pentapetalae</taxon>
        <taxon>rosids</taxon>
        <taxon>malvids</taxon>
        <taxon>Sapindales</taxon>
        <taxon>Anacardiaceae</taxon>
        <taxon>Pistacia</taxon>
    </lineage>
</organism>
<name>A0ACC0XYN8_9ROSI</name>
<keyword evidence="2" id="KW-1185">Reference proteome</keyword>
<proteinExistence type="predicted"/>
<dbReference type="Proteomes" id="UP001163603">
    <property type="component" value="Chromosome 10"/>
</dbReference>
<evidence type="ECO:0000313" key="1">
    <source>
        <dbReference type="EMBL" id="KAJ0025742.1"/>
    </source>
</evidence>
<accession>A0ACC0XYN8</accession>
<comment type="caution">
    <text evidence="1">The sequence shown here is derived from an EMBL/GenBank/DDBJ whole genome shotgun (WGS) entry which is preliminary data.</text>
</comment>
<protein>
    <submittedName>
        <fullName evidence="1">Uncharacterized protein</fullName>
    </submittedName>
</protein>
<evidence type="ECO:0000313" key="2">
    <source>
        <dbReference type="Proteomes" id="UP001163603"/>
    </source>
</evidence>
<reference evidence="2" key="1">
    <citation type="journal article" date="2023" name="G3 (Bethesda)">
        <title>Genome assembly and association tests identify interacting loci associated with vigor, precocity, and sex in interspecific pistachio rootstocks.</title>
        <authorList>
            <person name="Palmer W."/>
            <person name="Jacygrad E."/>
            <person name="Sagayaradj S."/>
            <person name="Cavanaugh K."/>
            <person name="Han R."/>
            <person name="Bertier L."/>
            <person name="Beede B."/>
            <person name="Kafkas S."/>
            <person name="Golino D."/>
            <person name="Preece J."/>
            <person name="Michelmore R."/>
        </authorList>
    </citation>
    <scope>NUCLEOTIDE SEQUENCE [LARGE SCALE GENOMIC DNA]</scope>
</reference>